<keyword evidence="4" id="KW-1185">Reference proteome</keyword>
<name>A0A410QCQ6_9FIRM</name>
<gene>
    <name evidence="3" type="primary">spoIIIAE</name>
    <name evidence="3" type="ORF">EQM13_09300</name>
</gene>
<feature type="transmembrane region" description="Helical" evidence="1">
    <location>
        <begin position="240"/>
        <end position="266"/>
    </location>
</feature>
<feature type="chain" id="PRO_5019433988" evidence="2">
    <location>
        <begin position="23"/>
        <end position="394"/>
    </location>
</feature>
<feature type="transmembrane region" description="Helical" evidence="1">
    <location>
        <begin position="361"/>
        <end position="384"/>
    </location>
</feature>
<feature type="transmembrane region" description="Helical" evidence="1">
    <location>
        <begin position="210"/>
        <end position="228"/>
    </location>
</feature>
<keyword evidence="1" id="KW-1133">Transmembrane helix</keyword>
<accession>A0A410QCQ6</accession>
<dbReference type="AlphaFoldDB" id="A0A410QCQ6"/>
<keyword evidence="1" id="KW-0812">Transmembrane</keyword>
<evidence type="ECO:0000313" key="4">
    <source>
        <dbReference type="Proteomes" id="UP000287969"/>
    </source>
</evidence>
<keyword evidence="1" id="KW-0472">Membrane</keyword>
<evidence type="ECO:0000256" key="1">
    <source>
        <dbReference type="SAM" id="Phobius"/>
    </source>
</evidence>
<dbReference type="InterPro" id="IPR014194">
    <property type="entry name" value="Spore_III_AE"/>
</dbReference>
<dbReference type="EMBL" id="CP035282">
    <property type="protein sequence ID" value="QAT61771.1"/>
    <property type="molecule type" value="Genomic_DNA"/>
</dbReference>
<feature type="transmembrane region" description="Helical" evidence="1">
    <location>
        <begin position="312"/>
        <end position="340"/>
    </location>
</feature>
<dbReference type="KEGG" id="spoa:EQM13_09300"/>
<keyword evidence="2" id="KW-0732">Signal</keyword>
<sequence>MKKNKSLFLIFLLLLIPQISFCSEVEDEIHEENKSLIEEQFDKLNLSGIENFLDNLDKTTYDYFPKISLKEFILSMIKGENRIDGKSILIGILKIFLKEVLANITILINILSIVIISGILTNLQSSFETNNVSKLAYFVSYMVISIILIRSFSISLSIGKEAVDNMVNFMEIMLPPMLGLLIAVGGTTTSVMFNPLIIGTVNIVGTVIRGIIFPLIFFSFIIGLLSKISDKIQFGRLAELIRGAAVTIIGIALTVFIGVISMYGVASKVDGVTIRTAKFAVDKFIPIIGKFLSDAVETVVGCSAILKNAVGVIGLFALFLICIIPVMKIISIIFLYKLTIAIIEPISGQKEIECLNEVSKSLTLILASILSVATMFFITITIIIEAGNATLMLR</sequence>
<feature type="signal peptide" evidence="2">
    <location>
        <begin position="1"/>
        <end position="22"/>
    </location>
</feature>
<organism evidence="3 4">
    <name type="scientific">Acidilutibacter cellobiosedens</name>
    <dbReference type="NCBI Taxonomy" id="2507161"/>
    <lineage>
        <taxon>Bacteria</taxon>
        <taxon>Bacillati</taxon>
        <taxon>Bacillota</taxon>
        <taxon>Tissierellia</taxon>
        <taxon>Tissierellales</taxon>
        <taxon>Acidilutibacteraceae</taxon>
        <taxon>Acidilutibacter</taxon>
    </lineage>
</organism>
<reference evidence="4" key="1">
    <citation type="submission" date="2019-01" db="EMBL/GenBank/DDBJ databases">
        <title>Draft genomes of a novel of Sporanaerobacter strains.</title>
        <authorList>
            <person name="Ma S."/>
        </authorList>
    </citation>
    <scope>NUCLEOTIDE SEQUENCE [LARGE SCALE GENOMIC DNA]</scope>
    <source>
        <strain evidence="4">NJN-17</strain>
    </source>
</reference>
<feature type="transmembrane region" description="Helical" evidence="1">
    <location>
        <begin position="135"/>
        <end position="158"/>
    </location>
</feature>
<dbReference type="RefSeq" id="WP_071138610.1">
    <property type="nucleotide sequence ID" value="NZ_CP035282.1"/>
</dbReference>
<proteinExistence type="predicted"/>
<dbReference type="Proteomes" id="UP000287969">
    <property type="component" value="Chromosome"/>
</dbReference>
<dbReference type="NCBIfam" id="TIGR02829">
    <property type="entry name" value="spore_III_AE"/>
    <property type="match status" value="1"/>
</dbReference>
<evidence type="ECO:0000313" key="3">
    <source>
        <dbReference type="EMBL" id="QAT61771.1"/>
    </source>
</evidence>
<protein>
    <submittedName>
        <fullName evidence="3">Stage III sporulation protein AE</fullName>
    </submittedName>
</protein>
<dbReference type="OrthoDB" id="1706761at2"/>
<evidence type="ECO:0000256" key="2">
    <source>
        <dbReference type="SAM" id="SignalP"/>
    </source>
</evidence>
<dbReference type="Pfam" id="PF09546">
    <property type="entry name" value="Spore_III_AE"/>
    <property type="match status" value="1"/>
</dbReference>
<feature type="transmembrane region" description="Helical" evidence="1">
    <location>
        <begin position="100"/>
        <end position="123"/>
    </location>
</feature>